<organism evidence="2 3">
    <name type="scientific">Phytophthora nicotianae P1569</name>
    <dbReference type="NCBI Taxonomy" id="1317065"/>
    <lineage>
        <taxon>Eukaryota</taxon>
        <taxon>Sar</taxon>
        <taxon>Stramenopiles</taxon>
        <taxon>Oomycota</taxon>
        <taxon>Peronosporomycetes</taxon>
        <taxon>Peronosporales</taxon>
        <taxon>Peronosporaceae</taxon>
        <taxon>Phytophthora</taxon>
    </lineage>
</organism>
<name>V9EAT4_PHYNI</name>
<dbReference type="EMBL" id="ANIZ01003050">
    <property type="protein sequence ID" value="ETI36190.1"/>
    <property type="molecule type" value="Genomic_DNA"/>
</dbReference>
<accession>V9EAT4</accession>
<sequence>MASRQAGPVSSQSQVNVSTAKASILQTQAEQRSRLLDEYFESTKLLQVVQDFMTNLAGSYKTQFRLPANPYPELLKTIRMHELRQAIALDSNKSSSTPLTLTVLNGQSSMPSQFQVCSVEHEQFALPIWGLKSTMEQLTGANLYSLLELINSAFRSLVIYKNFTDDDCHVVAYGALVGNCFLGARVQDLQSCFLDLETHVFVSGAHLEKTMAVFARFLAKQLHETVNAVSSFSSLGPEEAAEYRGCVACDGITITPLEEEGEPTVWNIDRVKESRISFTNAVKTALVTNSLITLDRYDAVKSSGSNRIFLCRTEQVFFFHFTAEKMGKPVKNVTANLRRSFLVGSRALAAGIYFDLQGALEVTARFRMQAQITLEEERKKQPQKRQAGISTTQSFAEISNIRSRSGFVGVLQDTVDELRRIGLSNEILRQQLDSLVSCFAFNLGYLVEAHQVLESILCRTKWFGGTVAMIQASFTSLGARMKTLLEEWETSAPTSTLQPICFIIRHFSCLMKSVSLFEDDRQIHEFVEALRCVNELLLIVVRIAFSDFIRLARTTVPPLVAPATANAAINVEPGSLATVDEIDVPRALEITIEERKYPSSIVSEAIFAQAIIDSCLDVALESAVMNTVAFRLPPNPFTDMSSNLQVFALRQLVWKHKEQTVISKNITKVAECGSLGLFSMGGVNACALNPKLLQLVDSDKIRRAQRWLLDYHVLHEGIYKPSKSSYSVAIIPVVLVFHPILFAASPNYTEEFASVKEIDAIEQYVVEGKEIAQARLFFMEAVRLDLRRIASYCCSNGRNSWQLQARARVLDPRGQIVSELHLSPSTMEDALAGSIKEATRTQFLVQVAIEVAELKTQGDYSSMVVHKVTKAYAFHHHSTGDHDMSQSSTQLSRLMSFRVCEYGVFFSKENALLSLDHMELDASHAQGSRIPRNTWTPYASEAYNYDDSFLICQLGVVHTPNSGSPQQDFDNEHTNRLIGHSDICQLYSLEQSVRWLLDALQQKLQQLMQPRSRKDDILSGLSPATVFNIHQRLVLQIIAQVERLIVPLNYQLHFLHNLSEPLATLQKRVARWQTIQHPTEEQLDFQSKQQHKTQDLLPTPRGDPVSITNELVDSLRTTWVLVLFLRFSYQRAFFANAIDNADIQRGQ</sequence>
<evidence type="ECO:0000256" key="1">
    <source>
        <dbReference type="SAM" id="MobiDB-lite"/>
    </source>
</evidence>
<gene>
    <name evidence="2" type="ORF">F443_17631</name>
</gene>
<dbReference type="HOGENOM" id="CLU_277006_0_0_1"/>
<comment type="caution">
    <text evidence="2">The sequence shown here is derived from an EMBL/GenBank/DDBJ whole genome shotgun (WGS) entry which is preliminary data.</text>
</comment>
<proteinExistence type="predicted"/>
<protein>
    <submittedName>
        <fullName evidence="2">Uncharacterized protein</fullName>
    </submittedName>
</protein>
<dbReference type="AlphaFoldDB" id="V9EAT4"/>
<evidence type="ECO:0000313" key="3">
    <source>
        <dbReference type="Proteomes" id="UP000018721"/>
    </source>
</evidence>
<feature type="region of interest" description="Disordered" evidence="1">
    <location>
        <begin position="1082"/>
        <end position="1101"/>
    </location>
</feature>
<dbReference type="Proteomes" id="UP000018721">
    <property type="component" value="Unassembled WGS sequence"/>
</dbReference>
<evidence type="ECO:0000313" key="2">
    <source>
        <dbReference type="EMBL" id="ETI36190.1"/>
    </source>
</evidence>
<keyword evidence="3" id="KW-1185">Reference proteome</keyword>
<dbReference type="OrthoDB" id="77402at2759"/>
<reference evidence="2 3" key="1">
    <citation type="submission" date="2013-11" db="EMBL/GenBank/DDBJ databases">
        <title>The Genome Sequence of Phytophthora parasitica P1569.</title>
        <authorList>
            <consortium name="The Broad Institute Genomics Platform"/>
            <person name="Russ C."/>
            <person name="Tyler B."/>
            <person name="Panabieres F."/>
            <person name="Shan W."/>
            <person name="Tripathy S."/>
            <person name="Grunwald N."/>
            <person name="Machado M."/>
            <person name="Johnson C.S."/>
            <person name="Arredondo F."/>
            <person name="Hong C."/>
            <person name="Coffey M."/>
            <person name="Young S.K."/>
            <person name="Zeng Q."/>
            <person name="Gargeya S."/>
            <person name="Fitzgerald M."/>
            <person name="Abouelleil A."/>
            <person name="Alvarado L."/>
            <person name="Chapman S.B."/>
            <person name="Gainer-Dewar J."/>
            <person name="Goldberg J."/>
            <person name="Griggs A."/>
            <person name="Gujja S."/>
            <person name="Hansen M."/>
            <person name="Howarth C."/>
            <person name="Imamovic A."/>
            <person name="Ireland A."/>
            <person name="Larimer J."/>
            <person name="McCowan C."/>
            <person name="Murphy C."/>
            <person name="Pearson M."/>
            <person name="Poon T.W."/>
            <person name="Priest M."/>
            <person name="Roberts A."/>
            <person name="Saif S."/>
            <person name="Shea T."/>
            <person name="Sykes S."/>
            <person name="Wortman J."/>
            <person name="Nusbaum C."/>
            <person name="Birren B."/>
        </authorList>
    </citation>
    <scope>NUCLEOTIDE SEQUENCE [LARGE SCALE GENOMIC DNA]</scope>
    <source>
        <strain evidence="2 3">P1569</strain>
    </source>
</reference>